<keyword evidence="6" id="KW-1185">Reference proteome</keyword>
<evidence type="ECO:0000256" key="1">
    <source>
        <dbReference type="ARBA" id="ARBA00010090"/>
    </source>
</evidence>
<protein>
    <submittedName>
        <fullName evidence="5">Uncharacterized protein</fullName>
    </submittedName>
</protein>
<keyword evidence="4" id="KW-0472">Membrane</keyword>
<name>A0A3B3WPG2_9TELE</name>
<evidence type="ECO:0000256" key="2">
    <source>
        <dbReference type="SAM" id="Coils"/>
    </source>
</evidence>
<reference evidence="5" key="1">
    <citation type="submission" date="2025-08" db="UniProtKB">
        <authorList>
            <consortium name="Ensembl"/>
        </authorList>
    </citation>
    <scope>IDENTIFICATION</scope>
</reference>
<dbReference type="InterPro" id="IPR008405">
    <property type="entry name" value="ApoL"/>
</dbReference>
<dbReference type="GO" id="GO:0008289">
    <property type="term" value="F:lipid binding"/>
    <property type="evidence" value="ECO:0007669"/>
    <property type="project" value="InterPro"/>
</dbReference>
<reference evidence="5" key="2">
    <citation type="submission" date="2025-09" db="UniProtKB">
        <authorList>
            <consortium name="Ensembl"/>
        </authorList>
    </citation>
    <scope>IDENTIFICATION</scope>
</reference>
<evidence type="ECO:0000256" key="3">
    <source>
        <dbReference type="SAM" id="MobiDB-lite"/>
    </source>
</evidence>
<accession>A0A3B3WPG2</accession>
<organism evidence="5 6">
    <name type="scientific">Poecilia mexicana</name>
    <dbReference type="NCBI Taxonomy" id="48701"/>
    <lineage>
        <taxon>Eukaryota</taxon>
        <taxon>Metazoa</taxon>
        <taxon>Chordata</taxon>
        <taxon>Craniata</taxon>
        <taxon>Vertebrata</taxon>
        <taxon>Euteleostomi</taxon>
        <taxon>Actinopterygii</taxon>
        <taxon>Neopterygii</taxon>
        <taxon>Teleostei</taxon>
        <taxon>Neoteleostei</taxon>
        <taxon>Acanthomorphata</taxon>
        <taxon>Ovalentaria</taxon>
        <taxon>Atherinomorphae</taxon>
        <taxon>Cyprinodontiformes</taxon>
        <taxon>Poeciliidae</taxon>
        <taxon>Poeciliinae</taxon>
        <taxon>Poecilia</taxon>
    </lineage>
</organism>
<comment type="similarity">
    <text evidence="1">Belongs to the apolipoprotein L family.</text>
</comment>
<dbReference type="Ensembl" id="ENSPMET00000008892.1">
    <property type="protein sequence ID" value="ENSPMEP00000004607.1"/>
    <property type="gene ID" value="ENSPMEG00000005869.1"/>
</dbReference>
<feature type="transmembrane region" description="Helical" evidence="4">
    <location>
        <begin position="199"/>
        <end position="222"/>
    </location>
</feature>
<evidence type="ECO:0000256" key="4">
    <source>
        <dbReference type="SAM" id="Phobius"/>
    </source>
</evidence>
<evidence type="ECO:0000313" key="6">
    <source>
        <dbReference type="Proteomes" id="UP000261480"/>
    </source>
</evidence>
<dbReference type="Gene3D" id="1.20.1170.10">
    <property type="match status" value="1"/>
</dbReference>
<dbReference type="AlphaFoldDB" id="A0A3B3WPG2"/>
<keyword evidence="4" id="KW-0812">Transmembrane</keyword>
<dbReference type="GO" id="GO:0016020">
    <property type="term" value="C:membrane"/>
    <property type="evidence" value="ECO:0007669"/>
    <property type="project" value="TreeGrafter"/>
</dbReference>
<dbReference type="GeneID" id="106919786"/>
<feature type="compositionally biased region" description="Polar residues" evidence="3">
    <location>
        <begin position="39"/>
        <end position="48"/>
    </location>
</feature>
<dbReference type="Proteomes" id="UP000261480">
    <property type="component" value="Unplaced"/>
</dbReference>
<dbReference type="PANTHER" id="PTHR14096:SF59">
    <property type="entry name" value="APOLIPOPROTEIN L, 1 ISOFORM X1"/>
    <property type="match status" value="1"/>
</dbReference>
<dbReference type="GO" id="GO:0005576">
    <property type="term" value="C:extracellular region"/>
    <property type="evidence" value="ECO:0007669"/>
    <property type="project" value="InterPro"/>
</dbReference>
<feature type="transmembrane region" description="Helical" evidence="4">
    <location>
        <begin position="168"/>
        <end position="193"/>
    </location>
</feature>
<proteinExistence type="inferred from homology"/>
<dbReference type="GO" id="GO:0042157">
    <property type="term" value="P:lipoprotein metabolic process"/>
    <property type="evidence" value="ECO:0007669"/>
    <property type="project" value="InterPro"/>
</dbReference>
<sequence length="364" mass="39391">MEQRKIHIQTRAVDDEWLRCDPPPSETGSGDSTPPPVISQANVGNQYSEQEQTMNVKELVKTFNNCYQQRPPFPTKPPSEQATRKIIKHDVSSVSFKPMTPWDKVLKNLKLKELSNKQAINVKAGHLYKAIQSYIQLMSTHDGNLEELILELRSIADNLDKVSRGTKIAGITGGASTAAGGVAAAAGVILAPFTAGASLALTVVGAGVAAAGGVTGASAAIANKANLNQDKKKIERTLQEFKKAYEEILTCLKFINEGMDVLKCYDVSVLKVMVDKNEMVSKEAASAVQLTIGKASAIDSEKSNNASGLLDGFALCMDIYFNKDGQTVKKKLASQLAMQLRTLVKDLDSGLKELHKIKDVFKNI</sequence>
<dbReference type="Pfam" id="PF05461">
    <property type="entry name" value="ApoL"/>
    <property type="match status" value="1"/>
</dbReference>
<feature type="region of interest" description="Disordered" evidence="3">
    <location>
        <begin position="1"/>
        <end position="48"/>
    </location>
</feature>
<dbReference type="GO" id="GO:0006869">
    <property type="term" value="P:lipid transport"/>
    <property type="evidence" value="ECO:0007669"/>
    <property type="project" value="InterPro"/>
</dbReference>
<keyword evidence="4" id="KW-1133">Transmembrane helix</keyword>
<dbReference type="KEGG" id="pmei:106919786"/>
<dbReference type="PANTHER" id="PTHR14096">
    <property type="entry name" value="APOLIPOPROTEIN L"/>
    <property type="match status" value="1"/>
</dbReference>
<dbReference type="OrthoDB" id="8920155at2759"/>
<keyword evidence="2" id="KW-0175">Coiled coil</keyword>
<evidence type="ECO:0000313" key="5">
    <source>
        <dbReference type="Ensembl" id="ENSPMEP00000004607.1"/>
    </source>
</evidence>
<feature type="coiled-coil region" evidence="2">
    <location>
        <begin position="217"/>
        <end position="247"/>
    </location>
</feature>
<dbReference type="STRING" id="48701.ENSPMEP00000004607"/>
<dbReference type="RefSeq" id="XP_014845855.1">
    <property type="nucleotide sequence ID" value="XM_014990369.1"/>
</dbReference>